<evidence type="ECO:0000256" key="3">
    <source>
        <dbReference type="ARBA" id="ARBA00007131"/>
    </source>
</evidence>
<dbReference type="Pfam" id="PF22613">
    <property type="entry name" value="Transketolase_C_1"/>
    <property type="match status" value="1"/>
</dbReference>
<dbReference type="PANTHER" id="PTHR43522">
    <property type="entry name" value="TRANSKETOLASE"/>
    <property type="match status" value="1"/>
</dbReference>
<accession>A0ABQ4QE32</accession>
<dbReference type="InterPro" id="IPR033247">
    <property type="entry name" value="Transketolase_fam"/>
</dbReference>
<gene>
    <name evidence="12" type="primary">tkt</name>
    <name evidence="12" type="ORF">AFCDBAGC_1337</name>
</gene>
<protein>
    <recommendedName>
        <fullName evidence="4 10">Transketolase</fullName>
        <ecNumber evidence="4 10">2.2.1.1</ecNumber>
    </recommendedName>
</protein>
<evidence type="ECO:0000256" key="5">
    <source>
        <dbReference type="ARBA" id="ARBA00022679"/>
    </source>
</evidence>
<dbReference type="SMART" id="SM00861">
    <property type="entry name" value="Transket_pyr"/>
    <property type="match status" value="1"/>
</dbReference>
<keyword evidence="7" id="KW-0460">Magnesium</keyword>
<evidence type="ECO:0000313" key="13">
    <source>
        <dbReference type="Proteomes" id="UP001055117"/>
    </source>
</evidence>
<dbReference type="InterPro" id="IPR055152">
    <property type="entry name" value="Transketolase-like_C_2"/>
</dbReference>
<evidence type="ECO:0000256" key="4">
    <source>
        <dbReference type="ARBA" id="ARBA00013152"/>
    </source>
</evidence>
<keyword evidence="8" id="KW-0786">Thiamine pyrophosphate</keyword>
<evidence type="ECO:0000256" key="9">
    <source>
        <dbReference type="ARBA" id="ARBA00049473"/>
    </source>
</evidence>
<evidence type="ECO:0000256" key="6">
    <source>
        <dbReference type="ARBA" id="ARBA00022723"/>
    </source>
</evidence>
<keyword evidence="13" id="KW-1185">Reference proteome</keyword>
<sequence length="697" mass="75017">MSGADTVPKTALSEIDKLSIDTIRTLAIDAVQKANSGHAGAPMALAPVAYTLWNRYLRYDPAHPHWPNRDRFVLSCGHASMLLYALLHLAGVAEKDGGNAPAVTLEDIKKFRQLDSRTPGHPEYHFTTGVETTTGPLGQGVANSVGMAMGGRYLGEHLNRPELPLFDYNVYAICSDGDLMEGVASEAASIAGHLRLSNLCWIYDNNTITIEGHTELAFGEEVATRFLAYGWQVLRVADANDVHSISGAIETFLQSSDRPTIIIVNSIIGFGAPKKQNTSKAHSDALGEDEAKGAKRAYGWPEDAQFLVPDGVQQNFSDNIGKRGAELYDQWQGFLTAAKDADPEHAETLDAFFEGRLPEGWDRDIPVFEPDAKGLATRESSGKVLNAIAQHVPFMLGGSADLAPSNKSNLTFEGAGSLTPFEPGGRNIHFGVREHAMGSIVNGLGLSGLRAYGATFLVFVDYMRPAVRLASLMELPVFHIFTHDSIGVGEDGPTHQPVEQLLSLRCIPGLVTLRPADANEVAEAYRVIFSLKDQPAVLALSRQPLPTIDRTTFASASGVAKGGYVLAGGDATPEVILIGSGSEVQLCLQAYESLKAEGVAARVVSMPSWDLFERQDEAYRESVLPPAVLARVAVEQGSVIGWDRYAGSAGTIIGMHTFGSSAPIKDLQAKFGFTPEKVLLAARDQIAKHKNDHNAKH</sequence>
<dbReference type="SUPFAM" id="SSF52518">
    <property type="entry name" value="Thiamin diphosphate-binding fold (THDP-binding)"/>
    <property type="match status" value="2"/>
</dbReference>
<evidence type="ECO:0000256" key="7">
    <source>
        <dbReference type="ARBA" id="ARBA00022842"/>
    </source>
</evidence>
<evidence type="ECO:0000256" key="10">
    <source>
        <dbReference type="NCBIfam" id="TIGR00232"/>
    </source>
</evidence>
<dbReference type="PANTHER" id="PTHR43522:SF2">
    <property type="entry name" value="TRANSKETOLASE 1-RELATED"/>
    <property type="match status" value="1"/>
</dbReference>
<comment type="cofactor">
    <cofactor evidence="2">
        <name>thiamine diphosphate</name>
        <dbReference type="ChEBI" id="CHEBI:58937"/>
    </cofactor>
</comment>
<evidence type="ECO:0000259" key="11">
    <source>
        <dbReference type="SMART" id="SM00861"/>
    </source>
</evidence>
<comment type="caution">
    <text evidence="12">The sequence shown here is derived from an EMBL/GenBank/DDBJ whole genome shotgun (WGS) entry which is preliminary data.</text>
</comment>
<dbReference type="Pfam" id="PF02779">
    <property type="entry name" value="Transket_pyr"/>
    <property type="match status" value="1"/>
</dbReference>
<dbReference type="CDD" id="cd07033">
    <property type="entry name" value="TPP_PYR_DXS_TK_like"/>
    <property type="match status" value="1"/>
</dbReference>
<dbReference type="EC" id="2.2.1.1" evidence="4 10"/>
<feature type="domain" description="Transketolase-like pyrimidine-binding" evidence="11">
    <location>
        <begin position="375"/>
        <end position="547"/>
    </location>
</feature>
<keyword evidence="5" id="KW-0808">Transferase</keyword>
<proteinExistence type="inferred from homology"/>
<dbReference type="EMBL" id="BPQG01000016">
    <property type="protein sequence ID" value="GJD43485.1"/>
    <property type="molecule type" value="Genomic_DNA"/>
</dbReference>
<evidence type="ECO:0000256" key="2">
    <source>
        <dbReference type="ARBA" id="ARBA00001964"/>
    </source>
</evidence>
<dbReference type="InterPro" id="IPR009014">
    <property type="entry name" value="Transketo_C/PFOR_II"/>
</dbReference>
<dbReference type="RefSeq" id="WP_147763362.1">
    <property type="nucleotide sequence ID" value="NZ_BPQG01000016.1"/>
</dbReference>
<dbReference type="InterPro" id="IPR005474">
    <property type="entry name" value="Transketolase_N"/>
</dbReference>
<dbReference type="InterPro" id="IPR005475">
    <property type="entry name" value="Transketolase-like_Pyr-bd"/>
</dbReference>
<dbReference type="CDD" id="cd02012">
    <property type="entry name" value="TPP_TK"/>
    <property type="match status" value="1"/>
</dbReference>
<dbReference type="Gene3D" id="3.40.50.920">
    <property type="match status" value="1"/>
</dbReference>
<evidence type="ECO:0000313" key="12">
    <source>
        <dbReference type="EMBL" id="GJD43485.1"/>
    </source>
</evidence>
<comment type="similarity">
    <text evidence="3">Belongs to the transketolase family.</text>
</comment>
<evidence type="ECO:0000256" key="1">
    <source>
        <dbReference type="ARBA" id="ARBA00001946"/>
    </source>
</evidence>
<name>A0ABQ4QE32_9HYPH</name>
<keyword evidence="6" id="KW-0479">Metal-binding</keyword>
<comment type="catalytic activity">
    <reaction evidence="9">
        <text>D-sedoheptulose 7-phosphate + D-glyceraldehyde 3-phosphate = aldehydo-D-ribose 5-phosphate + D-xylulose 5-phosphate</text>
        <dbReference type="Rhea" id="RHEA:10508"/>
        <dbReference type="ChEBI" id="CHEBI:57483"/>
        <dbReference type="ChEBI" id="CHEBI:57737"/>
        <dbReference type="ChEBI" id="CHEBI:58273"/>
        <dbReference type="ChEBI" id="CHEBI:59776"/>
        <dbReference type="EC" id="2.2.1.1"/>
    </reaction>
</comment>
<dbReference type="NCBIfam" id="TIGR00232">
    <property type="entry name" value="tktlase_bact"/>
    <property type="match status" value="1"/>
</dbReference>
<dbReference type="InterPro" id="IPR005478">
    <property type="entry name" value="Transketolase_bac-like"/>
</dbReference>
<dbReference type="Gene3D" id="3.40.50.970">
    <property type="match status" value="2"/>
</dbReference>
<dbReference type="Proteomes" id="UP001055117">
    <property type="component" value="Unassembled WGS sequence"/>
</dbReference>
<organism evidence="12 13">
    <name type="scientific">Methylobacterium cerastii</name>
    <dbReference type="NCBI Taxonomy" id="932741"/>
    <lineage>
        <taxon>Bacteria</taxon>
        <taxon>Pseudomonadati</taxon>
        <taxon>Pseudomonadota</taxon>
        <taxon>Alphaproteobacteria</taxon>
        <taxon>Hyphomicrobiales</taxon>
        <taxon>Methylobacteriaceae</taxon>
        <taxon>Methylobacterium</taxon>
    </lineage>
</organism>
<dbReference type="Pfam" id="PF00456">
    <property type="entry name" value="Transketolase_N"/>
    <property type="match status" value="1"/>
</dbReference>
<dbReference type="SUPFAM" id="SSF52922">
    <property type="entry name" value="TK C-terminal domain-like"/>
    <property type="match status" value="1"/>
</dbReference>
<comment type="cofactor">
    <cofactor evidence="1">
        <name>Mg(2+)</name>
        <dbReference type="ChEBI" id="CHEBI:18420"/>
    </cofactor>
</comment>
<dbReference type="InterPro" id="IPR029061">
    <property type="entry name" value="THDP-binding"/>
</dbReference>
<evidence type="ECO:0000256" key="8">
    <source>
        <dbReference type="ARBA" id="ARBA00023052"/>
    </source>
</evidence>
<reference evidence="12 13" key="1">
    <citation type="journal article" date="2021" name="Front. Microbiol.">
        <title>Comprehensive Comparative Genomics and Phenotyping of Methylobacterium Species.</title>
        <authorList>
            <person name="Alessa O."/>
            <person name="Ogura Y."/>
            <person name="Fujitani Y."/>
            <person name="Takami H."/>
            <person name="Hayashi T."/>
            <person name="Sahin N."/>
            <person name="Tani A."/>
        </authorList>
    </citation>
    <scope>NUCLEOTIDE SEQUENCE [LARGE SCALE GENOMIC DNA]</scope>
    <source>
        <strain evidence="12 13">DSM 23679</strain>
    </source>
</reference>